<evidence type="ECO:0000256" key="4">
    <source>
        <dbReference type="ARBA" id="ARBA00022989"/>
    </source>
</evidence>
<feature type="domain" description="ABC3 transporter permease C-terminal" evidence="8">
    <location>
        <begin position="725"/>
        <end position="842"/>
    </location>
</feature>
<dbReference type="GO" id="GO:0005886">
    <property type="term" value="C:plasma membrane"/>
    <property type="evidence" value="ECO:0007669"/>
    <property type="project" value="UniProtKB-SubCell"/>
</dbReference>
<feature type="domain" description="ABC3 transporter permease C-terminal" evidence="8">
    <location>
        <begin position="267"/>
        <end position="383"/>
    </location>
</feature>
<dbReference type="InterPro" id="IPR003004">
    <property type="entry name" value="GspF/PilC"/>
</dbReference>
<feature type="transmembrane region" description="Helical" evidence="7">
    <location>
        <begin position="814"/>
        <end position="834"/>
    </location>
</feature>
<evidence type="ECO:0000256" key="3">
    <source>
        <dbReference type="ARBA" id="ARBA00022692"/>
    </source>
</evidence>
<keyword evidence="10" id="KW-1185">Reference proteome</keyword>
<dbReference type="PANTHER" id="PTHR30572">
    <property type="entry name" value="MEMBRANE COMPONENT OF TRANSPORTER-RELATED"/>
    <property type="match status" value="1"/>
</dbReference>
<proteinExistence type="inferred from homology"/>
<evidence type="ECO:0000313" key="10">
    <source>
        <dbReference type="Proteomes" id="UP000198546"/>
    </source>
</evidence>
<evidence type="ECO:0000256" key="7">
    <source>
        <dbReference type="SAM" id="Phobius"/>
    </source>
</evidence>
<dbReference type="InterPro" id="IPR003838">
    <property type="entry name" value="ABC3_permease_C"/>
</dbReference>
<feature type="transmembrane region" description="Helical" evidence="7">
    <location>
        <begin position="718"/>
        <end position="746"/>
    </location>
</feature>
<evidence type="ECO:0000256" key="1">
    <source>
        <dbReference type="ARBA" id="ARBA00004651"/>
    </source>
</evidence>
<feature type="transmembrane region" description="Helical" evidence="7">
    <location>
        <begin position="18"/>
        <end position="39"/>
    </location>
</feature>
<evidence type="ECO:0000256" key="2">
    <source>
        <dbReference type="ARBA" id="ARBA00022475"/>
    </source>
</evidence>
<sequence length="851" mass="85640">MTALRLSLAELRHHPRRVLAIVVAVAISVAFMVASFSVVQTEYGAVGAQLARQYADSDLVVENPGVGTDSLQQAVTEVPGVAVAEPSWMAGSLVSAGERSTRAWVMSMAAEPRLQQADLGQGRWPTTAEEVALDPGTAEALGVGVGDALELTAVTGEGQAPAQVVGVAAPTPGLLTGTYPTVYAAPAWFTSPALSPEEELFVGELLVLVEPGTDPASLVVPLTQAVAGVPDAVVTEGATVQTTPEKAAAMSESLAGDASVITVLLLVFASIAMLVGALIIANTFSILVVQRRRRIGLLRAVGATSAQLRAGMLAEAAVTGLVGAVLGVLLGLGVTLAVAGWSGSLTYGLRLDPVALGGSALAGLLVTVLAATAAVARAARISPMEALRPVAAAAQQRRTTVIRVVVCSALAVVGVLLAVLSLPVGSAAVGLSGELVLVVAIAAGATLSLAVLGAAPLYVPALLRGLGVLTGRLGPVGRIASAGLARNPARAAATCVALMLTVGLTVTLQTGAATAQRTLLGDIQERFPVDVSLADTQGTDLDPGLVTRLTSVEGVTGSLTTSAVSVRAETDQGFSTYGTAFGVDPVAADAFLPEPLSGLDDRTAVLSPADGLAPGQQVTVTAETYDDEGEVVSSRSETFTTVISHAAHQNVLLTPAAVSSLLGGGTNTAGLWLDVDPRADVQHVSTAVTSITEGSDRSLVEGGALVDVAAYTQALDTLVLIATALLGAAVLISLVGVGNTLGLSVIERARESALLRALGLQRSQLRTMLLLEAVSLAVVGGVVGVLAGSFLGWLGASSLMVVLEQEEVQLAVSWPQTLGVLAVAVVAAALASVLPGRRAASAAPVEALAAE</sequence>
<feature type="transmembrane region" description="Helical" evidence="7">
    <location>
        <begin position="435"/>
        <end position="459"/>
    </location>
</feature>
<keyword evidence="2" id="KW-1003">Cell membrane</keyword>
<name>A0A1G6TRQ0_9ACTN</name>
<feature type="transmembrane region" description="Helical" evidence="7">
    <location>
        <begin position="316"/>
        <end position="342"/>
    </location>
</feature>
<dbReference type="PANTHER" id="PTHR30572:SF4">
    <property type="entry name" value="ABC TRANSPORTER PERMEASE YTRF"/>
    <property type="match status" value="1"/>
</dbReference>
<accession>A0A1G6TRQ0</accession>
<evidence type="ECO:0000256" key="6">
    <source>
        <dbReference type="ARBA" id="ARBA00038076"/>
    </source>
</evidence>
<feature type="transmembrane region" description="Helical" evidence="7">
    <location>
        <begin position="767"/>
        <end position="794"/>
    </location>
</feature>
<dbReference type="Pfam" id="PF02687">
    <property type="entry name" value="FtsX"/>
    <property type="match status" value="2"/>
</dbReference>
<reference evidence="9 10" key="1">
    <citation type="submission" date="2016-10" db="EMBL/GenBank/DDBJ databases">
        <authorList>
            <person name="de Groot N.N."/>
        </authorList>
    </citation>
    <scope>NUCLEOTIDE SEQUENCE [LARGE SCALE GENOMIC DNA]</scope>
    <source>
        <strain evidence="9 10">MON 2.2</strain>
    </source>
</reference>
<dbReference type="STRING" id="675864.SAMN04489747_0688"/>
<dbReference type="AlphaFoldDB" id="A0A1G6TRQ0"/>
<dbReference type="Proteomes" id="UP000198546">
    <property type="component" value="Chromosome i"/>
</dbReference>
<feature type="transmembrane region" description="Helical" evidence="7">
    <location>
        <begin position="491"/>
        <end position="508"/>
    </location>
</feature>
<keyword evidence="5 7" id="KW-0472">Membrane</keyword>
<protein>
    <submittedName>
        <fullName evidence="9">Putative ABC transport system permease protein</fullName>
    </submittedName>
</protein>
<dbReference type="PRINTS" id="PR00812">
    <property type="entry name" value="BCTERIALGSPF"/>
</dbReference>
<feature type="transmembrane region" description="Helical" evidence="7">
    <location>
        <begin position="354"/>
        <end position="379"/>
    </location>
</feature>
<dbReference type="RefSeq" id="WP_090590653.1">
    <property type="nucleotide sequence ID" value="NZ_LT629688.1"/>
</dbReference>
<dbReference type="EMBL" id="LT629688">
    <property type="protein sequence ID" value="SDD31709.1"/>
    <property type="molecule type" value="Genomic_DNA"/>
</dbReference>
<comment type="subcellular location">
    <subcellularLocation>
        <location evidence="1">Cell membrane</location>
        <topology evidence="1">Multi-pass membrane protein</topology>
    </subcellularLocation>
</comment>
<dbReference type="GO" id="GO:0022857">
    <property type="term" value="F:transmembrane transporter activity"/>
    <property type="evidence" value="ECO:0007669"/>
    <property type="project" value="TreeGrafter"/>
</dbReference>
<gene>
    <name evidence="9" type="ORF">SAMN04489747_0688</name>
</gene>
<comment type="similarity">
    <text evidence="6">Belongs to the ABC-4 integral membrane protein family.</text>
</comment>
<dbReference type="InterPro" id="IPR050250">
    <property type="entry name" value="Macrolide_Exporter_MacB"/>
</dbReference>
<evidence type="ECO:0000259" key="8">
    <source>
        <dbReference type="Pfam" id="PF02687"/>
    </source>
</evidence>
<evidence type="ECO:0000256" key="5">
    <source>
        <dbReference type="ARBA" id="ARBA00023136"/>
    </source>
</evidence>
<feature type="transmembrane region" description="Helical" evidence="7">
    <location>
        <begin position="400"/>
        <end position="423"/>
    </location>
</feature>
<organism evidence="9 10">
    <name type="scientific">Auraticoccus monumenti</name>
    <dbReference type="NCBI Taxonomy" id="675864"/>
    <lineage>
        <taxon>Bacteria</taxon>
        <taxon>Bacillati</taxon>
        <taxon>Actinomycetota</taxon>
        <taxon>Actinomycetes</taxon>
        <taxon>Propionibacteriales</taxon>
        <taxon>Propionibacteriaceae</taxon>
        <taxon>Auraticoccus</taxon>
    </lineage>
</organism>
<keyword evidence="3 7" id="KW-0812">Transmembrane</keyword>
<keyword evidence="4 7" id="KW-1133">Transmembrane helix</keyword>
<feature type="transmembrane region" description="Helical" evidence="7">
    <location>
        <begin position="260"/>
        <end position="289"/>
    </location>
</feature>
<dbReference type="OrthoDB" id="9780560at2"/>
<evidence type="ECO:0000313" key="9">
    <source>
        <dbReference type="EMBL" id="SDD31709.1"/>
    </source>
</evidence>